<dbReference type="Proteomes" id="UP000320176">
    <property type="component" value="Unassembled WGS sequence"/>
</dbReference>
<name>A0A5C5ZPQ4_9BACT</name>
<evidence type="ECO:0000256" key="1">
    <source>
        <dbReference type="SAM" id="MobiDB-lite"/>
    </source>
</evidence>
<evidence type="ECO:0000313" key="3">
    <source>
        <dbReference type="Proteomes" id="UP000320176"/>
    </source>
</evidence>
<keyword evidence="3" id="KW-1185">Reference proteome</keyword>
<accession>A0A5C5ZPQ4</accession>
<gene>
    <name evidence="2" type="ORF">Pla52n_67520</name>
</gene>
<organism evidence="2 3">
    <name type="scientific">Stieleria varia</name>
    <dbReference type="NCBI Taxonomy" id="2528005"/>
    <lineage>
        <taxon>Bacteria</taxon>
        <taxon>Pseudomonadati</taxon>
        <taxon>Planctomycetota</taxon>
        <taxon>Planctomycetia</taxon>
        <taxon>Pirellulales</taxon>
        <taxon>Pirellulaceae</taxon>
        <taxon>Stieleria</taxon>
    </lineage>
</organism>
<feature type="region of interest" description="Disordered" evidence="1">
    <location>
        <begin position="62"/>
        <end position="87"/>
    </location>
</feature>
<sequence>METCSFLSTTTRSVILCESAGSPSSRATKTIWRGRSTITSFFRATLQCSALEASPLGPIGVRVTSPSTPETVKETRLKSNPRNPRKTKSRYFSDLSFGSTVKRLIGIYNSKRLVTKKVNSILFAIFSPEDVRQCKITLFSLGPDMGPVLIDNENRQVLPGSIFALVVDTAMHPQETVASRRVIGSVVGFLSSIETGLVELDASVPSGTLCLSLTISTTAVTRPAAPEKEGDASSALRGTQNTKMQ</sequence>
<evidence type="ECO:0000313" key="2">
    <source>
        <dbReference type="EMBL" id="TWT89464.1"/>
    </source>
</evidence>
<comment type="caution">
    <text evidence="2">The sequence shown here is derived from an EMBL/GenBank/DDBJ whole genome shotgun (WGS) entry which is preliminary data.</text>
</comment>
<protein>
    <submittedName>
        <fullName evidence="2">Uncharacterized protein</fullName>
    </submittedName>
</protein>
<proteinExistence type="predicted"/>
<dbReference type="EMBL" id="SJPN01000021">
    <property type="protein sequence ID" value="TWT89464.1"/>
    <property type="molecule type" value="Genomic_DNA"/>
</dbReference>
<reference evidence="2 3" key="1">
    <citation type="submission" date="2019-02" db="EMBL/GenBank/DDBJ databases">
        <title>Deep-cultivation of Planctomycetes and their phenomic and genomic characterization uncovers novel biology.</title>
        <authorList>
            <person name="Wiegand S."/>
            <person name="Jogler M."/>
            <person name="Boedeker C."/>
            <person name="Pinto D."/>
            <person name="Vollmers J."/>
            <person name="Rivas-Marin E."/>
            <person name="Kohn T."/>
            <person name="Peeters S.H."/>
            <person name="Heuer A."/>
            <person name="Rast P."/>
            <person name="Oberbeckmann S."/>
            <person name="Bunk B."/>
            <person name="Jeske O."/>
            <person name="Meyerdierks A."/>
            <person name="Storesund J.E."/>
            <person name="Kallscheuer N."/>
            <person name="Luecker S."/>
            <person name="Lage O.M."/>
            <person name="Pohl T."/>
            <person name="Merkel B.J."/>
            <person name="Hornburger P."/>
            <person name="Mueller R.-W."/>
            <person name="Bruemmer F."/>
            <person name="Labrenz M."/>
            <person name="Spormann A.M."/>
            <person name="Op Den Camp H."/>
            <person name="Overmann J."/>
            <person name="Amann R."/>
            <person name="Jetten M.S.M."/>
            <person name="Mascher T."/>
            <person name="Medema M.H."/>
            <person name="Devos D.P."/>
            <person name="Kaster A.-K."/>
            <person name="Ovreas L."/>
            <person name="Rohde M."/>
            <person name="Galperin M.Y."/>
            <person name="Jogler C."/>
        </authorList>
    </citation>
    <scope>NUCLEOTIDE SEQUENCE [LARGE SCALE GENOMIC DNA]</scope>
    <source>
        <strain evidence="2 3">Pla52n</strain>
    </source>
</reference>
<feature type="compositionally biased region" description="Polar residues" evidence="1">
    <location>
        <begin position="236"/>
        <end position="245"/>
    </location>
</feature>
<dbReference type="AlphaFoldDB" id="A0A5C5ZPQ4"/>
<feature type="region of interest" description="Disordered" evidence="1">
    <location>
        <begin position="222"/>
        <end position="245"/>
    </location>
</feature>